<dbReference type="GO" id="GO:0005886">
    <property type="term" value="C:plasma membrane"/>
    <property type="evidence" value="ECO:0007669"/>
    <property type="project" value="TreeGrafter"/>
</dbReference>
<protein>
    <submittedName>
        <fullName evidence="2">Cell envelope integrity protein CreD</fullName>
    </submittedName>
</protein>
<organism evidence="2 3">
    <name type="scientific">Thiothrix lacustris</name>
    <dbReference type="NCBI Taxonomy" id="525917"/>
    <lineage>
        <taxon>Bacteria</taxon>
        <taxon>Pseudomonadati</taxon>
        <taxon>Pseudomonadota</taxon>
        <taxon>Gammaproteobacteria</taxon>
        <taxon>Thiotrichales</taxon>
        <taxon>Thiotrichaceae</taxon>
        <taxon>Thiothrix</taxon>
    </lineage>
</organism>
<gene>
    <name evidence="2" type="ORF">BWK73_51540</name>
</gene>
<feature type="transmembrane region" description="Helical" evidence="1">
    <location>
        <begin position="390"/>
        <end position="409"/>
    </location>
</feature>
<dbReference type="InterPro" id="IPR010364">
    <property type="entry name" value="Uncharacterised_IM_CreD"/>
</dbReference>
<evidence type="ECO:0000256" key="1">
    <source>
        <dbReference type="SAM" id="Phobius"/>
    </source>
</evidence>
<dbReference type="Pfam" id="PF06123">
    <property type="entry name" value="CreD"/>
    <property type="match status" value="1"/>
</dbReference>
<evidence type="ECO:0000313" key="2">
    <source>
        <dbReference type="EMBL" id="OQW98904.1"/>
    </source>
</evidence>
<reference evidence="2 3" key="1">
    <citation type="submission" date="2017-01" db="EMBL/GenBank/DDBJ databases">
        <title>Novel large sulfur bacteria in the metagenomes of groundwater-fed chemosynthetic microbial mats in the Lake Huron basin.</title>
        <authorList>
            <person name="Sharrar A.M."/>
            <person name="Flood B.E."/>
            <person name="Bailey J.V."/>
            <person name="Jones D.S."/>
            <person name="Biddanda B."/>
            <person name="Ruberg S.A."/>
            <person name="Marcus D.N."/>
            <person name="Dick G.J."/>
        </authorList>
    </citation>
    <scope>NUCLEOTIDE SEQUENCE [LARGE SCALE GENOMIC DNA]</scope>
    <source>
        <strain evidence="2">A8</strain>
    </source>
</reference>
<feature type="transmembrane region" description="Helical" evidence="1">
    <location>
        <begin position="362"/>
        <end position="383"/>
    </location>
</feature>
<dbReference type="PANTHER" id="PTHR30092:SF0">
    <property type="entry name" value="INNER MEMBRANE PROTEIN CRED"/>
    <property type="match status" value="1"/>
</dbReference>
<dbReference type="Proteomes" id="UP000192491">
    <property type="component" value="Unassembled WGS sequence"/>
</dbReference>
<dbReference type="AlphaFoldDB" id="A0A1Y1Q7Y7"/>
<sequence>MPNQRFYLKLALIALLIVFLLIPQAFMLGLVGERTSWRQQAYSSIEQSWPGMQTLAGPILTIPYQLTYNVKDPNGKEREILREVTETDALYLIPNQLDIASKLQSSLRYRGIYDVPVYSSGLQVNGNFNTQPLLDLIAATKDKKIRWEKPQLSVMVRDQRGIAAPPTLQWNGVTLAFKPGNNLPGSASAGMHAPLPAIDTTQASHLTFAFELELRGMRSMNFALLAENSAVQLAANWPHPSFSGELLPETREITADGFNAEWKASSFSYNVSGALEQCRKGECAGLLDRAVGFELIQPVDVYQQSERSIKYAALFIVLTFVVLILFELLKKLRVHPVQYTLVGFALLVFYLMLISLSEHIDFLQAYTVAALASTSLLTLYFGAILHSRKLGLMLGAGLAGLYALLYVILQAEENALLMGSVLIFAVLALLMLATRHFDWYALTAGTLPNRTVCDTDHPAPAIPDDSPVR</sequence>
<name>A0A1Y1Q7Y7_9GAMM</name>
<feature type="transmembrane region" description="Helical" evidence="1">
    <location>
        <begin position="415"/>
        <end position="433"/>
    </location>
</feature>
<evidence type="ECO:0000313" key="3">
    <source>
        <dbReference type="Proteomes" id="UP000192491"/>
    </source>
</evidence>
<keyword evidence="1" id="KW-1133">Transmembrane helix</keyword>
<comment type="caution">
    <text evidence="2">The sequence shown here is derived from an EMBL/GenBank/DDBJ whole genome shotgun (WGS) entry which is preliminary data.</text>
</comment>
<keyword evidence="1" id="KW-0812">Transmembrane</keyword>
<accession>A0A1Y1Q7Y7</accession>
<feature type="transmembrane region" description="Helical" evidence="1">
    <location>
        <begin position="311"/>
        <end position="329"/>
    </location>
</feature>
<dbReference type="STRING" id="1123401.GCA_000621325_01798"/>
<dbReference type="NCBIfam" id="NF008712">
    <property type="entry name" value="PRK11715.1-1"/>
    <property type="match status" value="1"/>
</dbReference>
<dbReference type="EMBL" id="MTEJ01000729">
    <property type="protein sequence ID" value="OQW98904.1"/>
    <property type="molecule type" value="Genomic_DNA"/>
</dbReference>
<feature type="transmembrane region" description="Helical" evidence="1">
    <location>
        <begin position="336"/>
        <end position="356"/>
    </location>
</feature>
<dbReference type="PIRSF" id="PIRSF004548">
    <property type="entry name" value="CreD"/>
    <property type="match status" value="1"/>
</dbReference>
<dbReference type="PANTHER" id="PTHR30092">
    <property type="entry name" value="INNER MEMBRANE PROTEIN CRED"/>
    <property type="match status" value="1"/>
</dbReference>
<proteinExistence type="predicted"/>
<keyword evidence="1" id="KW-0472">Membrane</keyword>